<dbReference type="EMBL" id="BSPD01000021">
    <property type="protein sequence ID" value="GLS25053.1"/>
    <property type="molecule type" value="Genomic_DNA"/>
</dbReference>
<protein>
    <submittedName>
        <fullName evidence="1">Uncharacterized protein</fullName>
    </submittedName>
</protein>
<dbReference type="AlphaFoldDB" id="A0AA37WKK0"/>
<accession>A0AA37WKK0</accession>
<evidence type="ECO:0000313" key="1">
    <source>
        <dbReference type="EMBL" id="GLS25053.1"/>
    </source>
</evidence>
<proteinExistence type="predicted"/>
<dbReference type="Proteomes" id="UP001156870">
    <property type="component" value="Unassembled WGS sequence"/>
</dbReference>
<gene>
    <name evidence="1" type="ORF">GCM10007877_07670</name>
</gene>
<dbReference type="InterPro" id="IPR054249">
    <property type="entry name" value="DUF6976"/>
</dbReference>
<dbReference type="Pfam" id="PF22396">
    <property type="entry name" value="DUF6976"/>
    <property type="match status" value="1"/>
</dbReference>
<evidence type="ECO:0000313" key="2">
    <source>
        <dbReference type="Proteomes" id="UP001156870"/>
    </source>
</evidence>
<reference evidence="1 2" key="1">
    <citation type="journal article" date="2014" name="Int. J. Syst. Evol. Microbiol.">
        <title>Complete genome sequence of Corynebacterium casei LMG S-19264T (=DSM 44701T), isolated from a smear-ripened cheese.</title>
        <authorList>
            <consortium name="US DOE Joint Genome Institute (JGI-PGF)"/>
            <person name="Walter F."/>
            <person name="Albersmeier A."/>
            <person name="Kalinowski J."/>
            <person name="Ruckert C."/>
        </authorList>
    </citation>
    <scope>NUCLEOTIDE SEQUENCE [LARGE SCALE GENOMIC DNA]</scope>
    <source>
        <strain evidence="1 2">NBRC 110095</strain>
    </source>
</reference>
<comment type="caution">
    <text evidence="1">The sequence shown here is derived from an EMBL/GenBank/DDBJ whole genome shotgun (WGS) entry which is preliminary data.</text>
</comment>
<sequence length="340" mass="36942">MAIDKEVSFSNRLLDVDTVKESINNGDYLMIAADEKLLSQLPAGNWIAGTIPYFMGEEGGVVTQGKLFVTKIEGITSNQPPRLTLYDSNTISRIAQEAPEQGFSLVILPATSEVHINYAHNAPNFPNMFFSPIIGWIAGVHLDELGKSSAKTGFGPASGQLSEQHAVVMHVPLPEHQMASVNTVNLFQPGSGPSITFNETGFSVGDCKIDGKPANLAQYILENKIDTCLPLVADYSGVMVNVSVQNVNEVDNKVDLYAPVFADMSYRFAEPVGDYVSAFDKAMSSADDEKVAFSCNCILNFLYSELEGKKTQDLVGPITFGEVAYQLLNQTMVYLSVTND</sequence>
<organism evidence="1 2">
    <name type="scientific">Marinibactrum halimedae</name>
    <dbReference type="NCBI Taxonomy" id="1444977"/>
    <lineage>
        <taxon>Bacteria</taxon>
        <taxon>Pseudomonadati</taxon>
        <taxon>Pseudomonadota</taxon>
        <taxon>Gammaproteobacteria</taxon>
        <taxon>Cellvibrionales</taxon>
        <taxon>Cellvibrionaceae</taxon>
        <taxon>Marinibactrum</taxon>
    </lineage>
</organism>
<dbReference type="RefSeq" id="WP_232592702.1">
    <property type="nucleotide sequence ID" value="NZ_BSPD01000021.1"/>
</dbReference>
<name>A0AA37WKK0_9GAMM</name>
<keyword evidence="2" id="KW-1185">Reference proteome</keyword>